<sequence length="78" mass="8481">ELDKLLDSITSFTEQVRQGGHLGTTGESLTFSTMVDANKWNDKRVKATDTMCKNRERVIQNVNAALSVGTTSTSTTSS</sequence>
<evidence type="ECO:0000313" key="1">
    <source>
        <dbReference type="EMBL" id="KAJ1968068.1"/>
    </source>
</evidence>
<organism evidence="1 2">
    <name type="scientific">Dispira parvispora</name>
    <dbReference type="NCBI Taxonomy" id="1520584"/>
    <lineage>
        <taxon>Eukaryota</taxon>
        <taxon>Fungi</taxon>
        <taxon>Fungi incertae sedis</taxon>
        <taxon>Zoopagomycota</taxon>
        <taxon>Kickxellomycotina</taxon>
        <taxon>Dimargaritomycetes</taxon>
        <taxon>Dimargaritales</taxon>
        <taxon>Dimargaritaceae</taxon>
        <taxon>Dispira</taxon>
    </lineage>
</organism>
<dbReference type="AlphaFoldDB" id="A0A9W8ASH0"/>
<name>A0A9W8ASH0_9FUNG</name>
<dbReference type="EMBL" id="JANBPY010000237">
    <property type="protein sequence ID" value="KAJ1968068.1"/>
    <property type="molecule type" value="Genomic_DNA"/>
</dbReference>
<accession>A0A9W8ASH0</accession>
<protein>
    <submittedName>
        <fullName evidence="1">Uncharacterized protein</fullName>
    </submittedName>
</protein>
<reference evidence="1" key="1">
    <citation type="submission" date="2022-07" db="EMBL/GenBank/DDBJ databases">
        <title>Phylogenomic reconstructions and comparative analyses of Kickxellomycotina fungi.</title>
        <authorList>
            <person name="Reynolds N.K."/>
            <person name="Stajich J.E."/>
            <person name="Barry K."/>
            <person name="Grigoriev I.V."/>
            <person name="Crous P."/>
            <person name="Smith M.E."/>
        </authorList>
    </citation>
    <scope>NUCLEOTIDE SEQUENCE</scope>
    <source>
        <strain evidence="1">RSA 1196</strain>
    </source>
</reference>
<proteinExistence type="predicted"/>
<gene>
    <name evidence="1" type="ORF">IWQ62_001466</name>
</gene>
<dbReference type="OrthoDB" id="5533973at2759"/>
<dbReference type="Proteomes" id="UP001150925">
    <property type="component" value="Unassembled WGS sequence"/>
</dbReference>
<keyword evidence="2" id="KW-1185">Reference proteome</keyword>
<comment type="caution">
    <text evidence="1">The sequence shown here is derived from an EMBL/GenBank/DDBJ whole genome shotgun (WGS) entry which is preliminary data.</text>
</comment>
<evidence type="ECO:0000313" key="2">
    <source>
        <dbReference type="Proteomes" id="UP001150925"/>
    </source>
</evidence>
<feature type="non-terminal residue" evidence="1">
    <location>
        <position position="1"/>
    </location>
</feature>